<feature type="transmembrane region" description="Helical" evidence="1">
    <location>
        <begin position="281"/>
        <end position="302"/>
    </location>
</feature>
<dbReference type="RefSeq" id="WP_194702355.1">
    <property type="nucleotide sequence ID" value="NZ_JADKNH010000008.1"/>
</dbReference>
<organism evidence="2 3">
    <name type="scientific">Fusibacter ferrireducens</name>
    <dbReference type="NCBI Taxonomy" id="2785058"/>
    <lineage>
        <taxon>Bacteria</taxon>
        <taxon>Bacillati</taxon>
        <taxon>Bacillota</taxon>
        <taxon>Clostridia</taxon>
        <taxon>Eubacteriales</taxon>
        <taxon>Eubacteriales Family XII. Incertae Sedis</taxon>
        <taxon>Fusibacter</taxon>
    </lineage>
</organism>
<sequence length="336" mass="38312">MLNFKSKTLSEQELMTQLKKVIENCDREDFKTKKFVGLLYDYIPYNNGLKTRLELIGKTGYIDEVMKLGKDADSNTKKLERFSVQIASEYGFRPEIMIKTFTLLAKTLNLPVNSEQSEIARDGSQIITNTIRGNFSKNHRKEAVMQEVVRMNPVDSPTVVENKKVRSSGQTRAVNPKRRWLRNKGNLFKILFFLFALTAGELYLNYYFENIPVAFQALESVVVSWWPMLIVASVLISLVAQLSYRKLKVNLCNFFPIIMLILQLVGIVFKVEAPALYESAQLAILMTLAGSFILTTGYAVRLPKGATDFISHKAIYSYYATGILYFLGQYLVRISV</sequence>
<feature type="transmembrane region" description="Helical" evidence="1">
    <location>
        <begin position="251"/>
        <end position="269"/>
    </location>
</feature>
<protein>
    <submittedName>
        <fullName evidence="2">Uncharacterized protein</fullName>
    </submittedName>
</protein>
<keyword evidence="1" id="KW-0472">Membrane</keyword>
<keyword evidence="1" id="KW-1133">Transmembrane helix</keyword>
<gene>
    <name evidence="2" type="ORF">ISU02_13400</name>
</gene>
<feature type="transmembrane region" description="Helical" evidence="1">
    <location>
        <begin position="187"/>
        <end position="204"/>
    </location>
</feature>
<feature type="transmembrane region" description="Helical" evidence="1">
    <location>
        <begin position="314"/>
        <end position="332"/>
    </location>
</feature>
<keyword evidence="3" id="KW-1185">Reference proteome</keyword>
<name>A0ABR9ZVU3_9FIRM</name>
<evidence type="ECO:0000313" key="2">
    <source>
        <dbReference type="EMBL" id="MBF4694111.1"/>
    </source>
</evidence>
<accession>A0ABR9ZVU3</accession>
<dbReference type="Proteomes" id="UP000614200">
    <property type="component" value="Unassembled WGS sequence"/>
</dbReference>
<dbReference type="EMBL" id="JADKNH010000008">
    <property type="protein sequence ID" value="MBF4694111.1"/>
    <property type="molecule type" value="Genomic_DNA"/>
</dbReference>
<evidence type="ECO:0000256" key="1">
    <source>
        <dbReference type="SAM" id="Phobius"/>
    </source>
</evidence>
<reference evidence="2 3" key="1">
    <citation type="submission" date="2020-11" db="EMBL/GenBank/DDBJ databases">
        <title>Fusibacter basophilias sp. nov.</title>
        <authorList>
            <person name="Qiu D."/>
        </authorList>
    </citation>
    <scope>NUCLEOTIDE SEQUENCE [LARGE SCALE GENOMIC DNA]</scope>
    <source>
        <strain evidence="2 3">Q10-2</strain>
    </source>
</reference>
<comment type="caution">
    <text evidence="2">The sequence shown here is derived from an EMBL/GenBank/DDBJ whole genome shotgun (WGS) entry which is preliminary data.</text>
</comment>
<keyword evidence="1" id="KW-0812">Transmembrane</keyword>
<feature type="transmembrane region" description="Helical" evidence="1">
    <location>
        <begin position="224"/>
        <end position="244"/>
    </location>
</feature>
<evidence type="ECO:0000313" key="3">
    <source>
        <dbReference type="Proteomes" id="UP000614200"/>
    </source>
</evidence>
<proteinExistence type="predicted"/>